<reference evidence="3" key="1">
    <citation type="submission" date="2016-10" db="EMBL/GenBank/DDBJ databases">
        <authorList>
            <person name="Varghese N."/>
            <person name="Submissions S."/>
        </authorList>
    </citation>
    <scope>NUCLEOTIDE SEQUENCE [LARGE SCALE GENOMIC DNA]</scope>
    <source>
        <strain evidence="3">DSM 15282</strain>
    </source>
</reference>
<dbReference type="PROSITE" id="PS51257">
    <property type="entry name" value="PROKAR_LIPOPROTEIN"/>
    <property type="match status" value="1"/>
</dbReference>
<accession>A0A1I5BY12</accession>
<dbReference type="EMBL" id="FOVW01000002">
    <property type="protein sequence ID" value="SFN79597.1"/>
    <property type="molecule type" value="Genomic_DNA"/>
</dbReference>
<evidence type="ECO:0000313" key="3">
    <source>
        <dbReference type="Proteomes" id="UP000199564"/>
    </source>
</evidence>
<dbReference type="STRING" id="226506.SAMN04488519_10281"/>
<sequence length="285" mass="31143">MRPHALLSTLTFALLALLSFSCVQDNQIRDNSFDCELFAYTDTIYYINATQNVIVNPITNASGTFTASPDGLAINGETGAIDVNASETGLKYKVTFTPEGSSSSCDTFVTIGGVNYRDGIYVLGQNQIQAAPIYNGVPGLLLPCDDGDDDDDDDTSCDFDVEDQNGISLEDLGFEISSKGVFDLQKTVENGTFGAIPVNGQVLDVELLYRLPDLSNLALNSIPLRFFYFETVADIPQALLDDIEEKNDLINERRGGNWVNFRSLNETRPAGKPRPPFVVIVARLE</sequence>
<gene>
    <name evidence="2" type="ORF">SAMN04488519_10281</name>
</gene>
<protein>
    <recommendedName>
        <fullName evidence="4">Lipoprotein</fullName>
    </recommendedName>
</protein>
<proteinExistence type="predicted"/>
<organism evidence="2 3">
    <name type="scientific">Algoriphagus ornithinivorans</name>
    <dbReference type="NCBI Taxonomy" id="226506"/>
    <lineage>
        <taxon>Bacteria</taxon>
        <taxon>Pseudomonadati</taxon>
        <taxon>Bacteroidota</taxon>
        <taxon>Cytophagia</taxon>
        <taxon>Cytophagales</taxon>
        <taxon>Cyclobacteriaceae</taxon>
        <taxon>Algoriphagus</taxon>
    </lineage>
</organism>
<feature type="chain" id="PRO_5011544275" description="Lipoprotein" evidence="1">
    <location>
        <begin position="25"/>
        <end position="285"/>
    </location>
</feature>
<name>A0A1I5BY12_9BACT</name>
<dbReference type="AlphaFoldDB" id="A0A1I5BY12"/>
<feature type="signal peptide" evidence="1">
    <location>
        <begin position="1"/>
        <end position="24"/>
    </location>
</feature>
<evidence type="ECO:0000313" key="2">
    <source>
        <dbReference type="EMBL" id="SFN79597.1"/>
    </source>
</evidence>
<keyword evidence="1" id="KW-0732">Signal</keyword>
<keyword evidence="3" id="KW-1185">Reference proteome</keyword>
<dbReference type="Proteomes" id="UP000199564">
    <property type="component" value="Unassembled WGS sequence"/>
</dbReference>
<evidence type="ECO:0008006" key="4">
    <source>
        <dbReference type="Google" id="ProtNLM"/>
    </source>
</evidence>
<evidence type="ECO:0000256" key="1">
    <source>
        <dbReference type="SAM" id="SignalP"/>
    </source>
</evidence>
<dbReference type="RefSeq" id="WP_091649915.1">
    <property type="nucleotide sequence ID" value="NZ_FOVW01000002.1"/>
</dbReference>